<dbReference type="RefSeq" id="WP_009505283.1">
    <property type="nucleotide sequence ID" value="NZ_LIGK01000006.1"/>
</dbReference>
<accession>A0A327YRR7</accession>
<dbReference type="Proteomes" id="UP000249165">
    <property type="component" value="Unassembled WGS sequence"/>
</dbReference>
<dbReference type="EMBL" id="QLMG01000005">
    <property type="protein sequence ID" value="RAK20769.1"/>
    <property type="molecule type" value="Genomic_DNA"/>
</dbReference>
<gene>
    <name evidence="2" type="ORF">ATI53_100517</name>
</gene>
<feature type="compositionally biased region" description="Acidic residues" evidence="1">
    <location>
        <begin position="62"/>
        <end position="74"/>
    </location>
</feature>
<name>A0A327YRR7_9RHOB</name>
<feature type="region of interest" description="Disordered" evidence="1">
    <location>
        <begin position="43"/>
        <end position="74"/>
    </location>
</feature>
<dbReference type="OrthoDB" id="7869358at2"/>
<evidence type="ECO:0000313" key="2">
    <source>
        <dbReference type="EMBL" id="RAK20769.1"/>
    </source>
</evidence>
<reference evidence="2 3" key="1">
    <citation type="submission" date="2018-06" db="EMBL/GenBank/DDBJ databases">
        <title>Genomic Encyclopedia of Archaeal and Bacterial Type Strains, Phase II (KMG-II): from individual species to whole genera.</title>
        <authorList>
            <person name="Goeker M."/>
        </authorList>
    </citation>
    <scope>NUCLEOTIDE SEQUENCE [LARGE SCALE GENOMIC DNA]</scope>
    <source>
        <strain evidence="2 3">DSM 22011</strain>
    </source>
</reference>
<protein>
    <submittedName>
        <fullName evidence="2">Uncharacterized protein</fullName>
    </submittedName>
</protein>
<evidence type="ECO:0000256" key="1">
    <source>
        <dbReference type="SAM" id="MobiDB-lite"/>
    </source>
</evidence>
<keyword evidence="3" id="KW-1185">Reference proteome</keyword>
<sequence length="74" mass="8343">MLKALTQRIAELETEIDRATTLADKAARAELLEDLERHVEELEARGGHVPPSARARVRPGEDEMAEDFFDNMPI</sequence>
<dbReference type="AlphaFoldDB" id="A0A327YRR7"/>
<proteinExistence type="predicted"/>
<comment type="caution">
    <text evidence="2">The sequence shown here is derived from an EMBL/GenBank/DDBJ whole genome shotgun (WGS) entry which is preliminary data.</text>
</comment>
<evidence type="ECO:0000313" key="3">
    <source>
        <dbReference type="Proteomes" id="UP000249165"/>
    </source>
</evidence>
<organism evidence="2 3">
    <name type="scientific">Salipiger aestuarii</name>
    <dbReference type="NCBI Taxonomy" id="568098"/>
    <lineage>
        <taxon>Bacteria</taxon>
        <taxon>Pseudomonadati</taxon>
        <taxon>Pseudomonadota</taxon>
        <taxon>Alphaproteobacteria</taxon>
        <taxon>Rhodobacterales</taxon>
        <taxon>Roseobacteraceae</taxon>
        <taxon>Salipiger</taxon>
    </lineage>
</organism>